<dbReference type="EMBL" id="JAAMPC010000005">
    <property type="protein sequence ID" value="KAG2312094.1"/>
    <property type="molecule type" value="Genomic_DNA"/>
</dbReference>
<dbReference type="InterPro" id="IPR025558">
    <property type="entry name" value="DUF4283"/>
</dbReference>
<gene>
    <name evidence="3" type="ORF">Bca52824_023651</name>
</gene>
<comment type="caution">
    <text evidence="3">The sequence shown here is derived from an EMBL/GenBank/DDBJ whole genome shotgun (WGS) entry which is preliminary data.</text>
</comment>
<organism evidence="3 4">
    <name type="scientific">Brassica carinata</name>
    <name type="common">Ethiopian mustard</name>
    <name type="synonym">Abyssinian cabbage</name>
    <dbReference type="NCBI Taxonomy" id="52824"/>
    <lineage>
        <taxon>Eukaryota</taxon>
        <taxon>Viridiplantae</taxon>
        <taxon>Streptophyta</taxon>
        <taxon>Embryophyta</taxon>
        <taxon>Tracheophyta</taxon>
        <taxon>Spermatophyta</taxon>
        <taxon>Magnoliopsida</taxon>
        <taxon>eudicotyledons</taxon>
        <taxon>Gunneridae</taxon>
        <taxon>Pentapetalae</taxon>
        <taxon>rosids</taxon>
        <taxon>malvids</taxon>
        <taxon>Brassicales</taxon>
        <taxon>Brassicaceae</taxon>
        <taxon>Brassiceae</taxon>
        <taxon>Brassica</taxon>
    </lineage>
</organism>
<feature type="compositionally biased region" description="Polar residues" evidence="1">
    <location>
        <begin position="352"/>
        <end position="371"/>
    </location>
</feature>
<dbReference type="PANTHER" id="PTHR31286:SF148">
    <property type="entry name" value="DUF4283 DOMAIN-CONTAINING PROTEIN"/>
    <property type="match status" value="1"/>
</dbReference>
<evidence type="ECO:0000259" key="2">
    <source>
        <dbReference type="Pfam" id="PF14111"/>
    </source>
</evidence>
<feature type="domain" description="DUF4283" evidence="2">
    <location>
        <begin position="63"/>
        <end position="142"/>
    </location>
</feature>
<evidence type="ECO:0000313" key="3">
    <source>
        <dbReference type="EMBL" id="KAG2312094.1"/>
    </source>
</evidence>
<protein>
    <recommendedName>
        <fullName evidence="2">DUF4283 domain-containing protein</fullName>
    </recommendedName>
</protein>
<feature type="region of interest" description="Disordered" evidence="1">
    <location>
        <begin position="229"/>
        <end position="276"/>
    </location>
</feature>
<reference evidence="3 4" key="1">
    <citation type="submission" date="2020-02" db="EMBL/GenBank/DDBJ databases">
        <authorList>
            <person name="Ma Q."/>
            <person name="Huang Y."/>
            <person name="Song X."/>
            <person name="Pei D."/>
        </authorList>
    </citation>
    <scope>NUCLEOTIDE SEQUENCE [LARGE SCALE GENOMIC DNA]</scope>
    <source>
        <strain evidence="3">Sxm20200214</strain>
        <tissue evidence="3">Leaf</tissue>
    </source>
</reference>
<sequence>MTAPEQGVSSPEKEMMKKGEMESNLIGEKDELEVAVTAKVDGVNMVKVSPIVADLSSGSGAPLWEDCLLGKFLDKAPHVGAIHATVKRILSLGDKDIKVKVYVINDYTVKFWISDAKVRARVLRQGIWNIKNIPMIVSKWSPIVEDVHTELKTIHFWVVLKNVPRTMFSWNGLSSLTSPFGEPKNFMLKHFGIATLKRQRWSLVVNESGNAQPGKKDLADIDTGKSQVKMMSVESRSKENLEPKSLATPANAKRSGSVYEGSKEWSKVSPGKAAKQPVKKTVVEEIFSSSHFTFISAEDGFDDGDDEEVNCDEEYLEEDKVESQMANRVEDKIQKLSKQREIHGTVTRASARASQSLHTAGTSGSNSPGLDSSQKSLSNKKTSNKKKDRSKKHHH</sequence>
<proteinExistence type="predicted"/>
<feature type="compositionally biased region" description="Low complexity" evidence="1">
    <location>
        <begin position="372"/>
        <end position="381"/>
    </location>
</feature>
<dbReference type="Pfam" id="PF14111">
    <property type="entry name" value="DUF4283"/>
    <property type="match status" value="1"/>
</dbReference>
<accession>A0A8X7VIV9</accession>
<dbReference type="AlphaFoldDB" id="A0A8X7VIV9"/>
<feature type="region of interest" description="Disordered" evidence="1">
    <location>
        <begin position="333"/>
        <end position="395"/>
    </location>
</feature>
<evidence type="ECO:0000313" key="4">
    <source>
        <dbReference type="Proteomes" id="UP000886595"/>
    </source>
</evidence>
<dbReference type="PANTHER" id="PTHR31286">
    <property type="entry name" value="GLYCINE-RICH CELL WALL STRUCTURAL PROTEIN 1.8-LIKE"/>
    <property type="match status" value="1"/>
</dbReference>
<dbReference type="OrthoDB" id="1931768at2759"/>
<feature type="compositionally biased region" description="Basic residues" evidence="1">
    <location>
        <begin position="382"/>
        <end position="395"/>
    </location>
</feature>
<dbReference type="Proteomes" id="UP000886595">
    <property type="component" value="Unassembled WGS sequence"/>
</dbReference>
<evidence type="ECO:0000256" key="1">
    <source>
        <dbReference type="SAM" id="MobiDB-lite"/>
    </source>
</evidence>
<name>A0A8X7VIV9_BRACI</name>
<dbReference type="InterPro" id="IPR040256">
    <property type="entry name" value="At4g02000-like"/>
</dbReference>
<keyword evidence="4" id="KW-1185">Reference proteome</keyword>
<feature type="compositionally biased region" description="Basic and acidic residues" evidence="1">
    <location>
        <begin position="333"/>
        <end position="343"/>
    </location>
</feature>